<keyword evidence="2" id="KW-0378">Hydrolase</keyword>
<reference evidence="4" key="1">
    <citation type="submission" date="2018-08" db="EMBL/GenBank/DDBJ databases">
        <authorList>
            <person name="Rossello M."/>
        </authorList>
    </citation>
    <scope>NUCLEOTIDE SEQUENCE [LARGE SCALE GENOMIC DNA]</scope>
    <source>
        <strain evidence="4">cv. Chinese Spring</strain>
    </source>
</reference>
<accession>A0A3B6RFB2</accession>
<proteinExistence type="inferred from homology"/>
<dbReference type="Pfam" id="PF07859">
    <property type="entry name" value="Abhydrolase_3"/>
    <property type="match status" value="1"/>
</dbReference>
<sequence>MSTIPLIKAVVAPSVQETKQSREEPMSDLMVADVDASARPPPSKSDNLFMQIAVHPDGAVTRPVVPTIPASDAGSGAAVFSRDVPLDTSLGTYIRLYLPNPVPPSTKLPVILYFHGGGFVVFNADTAFYHASCEAMAAAVPAIVASLDYRLAPEHRLPAAYDDAVAAVMWLRDVAPQDPWIAAHGDLARCFVMGSSSGGNMAFNAGVRTKGIDLSPAAVRGLLLHQPYLGGVERTPSEERSEDDFMVPLEANDKLWSLALPLGADRDHEFSNPEKAVAQEAVVGLPRCLVSGSDGDPLIDRQRGFTTWLRDSGVEVVAKTDGSGFHAAELFVPEKAEKMFALVRDFVFADSDA</sequence>
<dbReference type="RefSeq" id="XP_044426192.1">
    <property type="nucleotide sequence ID" value="XM_044570257.1"/>
</dbReference>
<dbReference type="KEGG" id="taes:123150403"/>
<name>A0A3B6RFB2_WHEAT</name>
<dbReference type="Gramene" id="TraesCS7A03G0633000.1">
    <property type="protein sequence ID" value="TraesCS7A03G0633000.1.CDS1"/>
    <property type="gene ID" value="TraesCS7A03G0633000"/>
</dbReference>
<dbReference type="Gramene" id="TraesLDM7A03G03906420.1">
    <property type="protein sequence ID" value="TraesLDM7A03G03906420.1.CDS1"/>
    <property type="gene ID" value="TraesLDM7A03G03906420"/>
</dbReference>
<keyword evidence="5" id="KW-1185">Reference proteome</keyword>
<dbReference type="SUPFAM" id="SSF53474">
    <property type="entry name" value="alpha/beta-Hydrolases"/>
    <property type="match status" value="1"/>
</dbReference>
<dbReference type="Gramene" id="TraesMAC7A03G03903380.1">
    <property type="protein sequence ID" value="TraesMAC7A03G03903380.1.CDS1"/>
    <property type="gene ID" value="TraesMAC7A03G03903380"/>
</dbReference>
<dbReference type="Gene3D" id="3.40.50.1820">
    <property type="entry name" value="alpha/beta hydrolase"/>
    <property type="match status" value="1"/>
</dbReference>
<dbReference type="Gramene" id="TraesJUL7A03G03938260.1">
    <property type="protein sequence ID" value="TraesJUL7A03G03938260.1.CDS1"/>
    <property type="gene ID" value="TraesJUL7A03G03938260"/>
</dbReference>
<comment type="similarity">
    <text evidence="1">Belongs to the 'GDXG' lipolytic enzyme family.</text>
</comment>
<dbReference type="InterPro" id="IPR029058">
    <property type="entry name" value="AB_hydrolase_fold"/>
</dbReference>
<dbReference type="OrthoDB" id="408631at2759"/>
<dbReference type="GeneID" id="123150403"/>
<dbReference type="PROSITE" id="PS01173">
    <property type="entry name" value="LIPASE_GDXG_HIS"/>
    <property type="match status" value="1"/>
</dbReference>
<dbReference type="InterPro" id="IPR002168">
    <property type="entry name" value="Lipase_GDXG_HIS_AS"/>
</dbReference>
<dbReference type="Gramene" id="TraesRN7A0100607200.1">
    <property type="protein sequence ID" value="TraesRN7A0100607200.1"/>
    <property type="gene ID" value="TraesRN7A0100607200"/>
</dbReference>
<dbReference type="InterPro" id="IPR050466">
    <property type="entry name" value="Carboxylest/Gibb_receptor"/>
</dbReference>
<dbReference type="OMA" id="CCRCVNY"/>
<dbReference type="InterPro" id="IPR013094">
    <property type="entry name" value="AB_hydrolase_3"/>
</dbReference>
<dbReference type="STRING" id="4565.A0A3B6RFB2"/>
<dbReference type="PANTHER" id="PTHR23024">
    <property type="entry name" value="ARYLACETAMIDE DEACETYLASE"/>
    <property type="match status" value="1"/>
</dbReference>
<evidence type="ECO:0000313" key="4">
    <source>
        <dbReference type="EnsemblPlants" id="TraesCS7A02G271100.1.cds1"/>
    </source>
</evidence>
<reference evidence="4" key="2">
    <citation type="submission" date="2018-10" db="UniProtKB">
        <authorList>
            <consortium name="EnsemblPlants"/>
        </authorList>
    </citation>
    <scope>IDENTIFICATION</scope>
</reference>
<gene>
    <name evidence="4" type="primary">LOC123150403</name>
</gene>
<evidence type="ECO:0000256" key="1">
    <source>
        <dbReference type="ARBA" id="ARBA00010515"/>
    </source>
</evidence>
<dbReference type="SMR" id="A0A3B6RFB2"/>
<dbReference type="Gramene" id="TraesWEE_scaffold_182621_01G000100.1">
    <property type="protein sequence ID" value="TraesWEE_scaffold_182621_01G000100.1"/>
    <property type="gene ID" value="TraesWEE_scaffold_182621_01G000100"/>
</dbReference>
<dbReference type="Gramene" id="TraesPARA_EIv1.0_2288640.1">
    <property type="protein sequence ID" value="TraesPARA_EIv1.0_2288640.1.CDS1"/>
    <property type="gene ID" value="TraesPARA_EIv1.0_2288640"/>
</dbReference>
<dbReference type="GO" id="GO:0016787">
    <property type="term" value="F:hydrolase activity"/>
    <property type="evidence" value="ECO:0007669"/>
    <property type="project" value="UniProtKB-KW"/>
</dbReference>
<dbReference type="Gramene" id="TraesNOR7A03G03945700.1">
    <property type="protein sequence ID" value="TraesNOR7A03G03945700.1.CDS1"/>
    <property type="gene ID" value="TraesNOR7A03G03945700"/>
</dbReference>
<dbReference type="EnsemblPlants" id="TraesCS7A02G271100.1">
    <property type="protein sequence ID" value="TraesCS7A02G271100.1.cds1"/>
    <property type="gene ID" value="TraesCS7A02G271100"/>
</dbReference>
<dbReference type="Gramene" id="TraesKAR7A01G0185470.1">
    <property type="protein sequence ID" value="cds.TraesKAR7A01G0185470.1"/>
    <property type="gene ID" value="TraesKAR7A01G0185470"/>
</dbReference>
<dbReference type="PANTHER" id="PTHR23024:SF393">
    <property type="entry name" value="OS08G0547800 PROTEIN"/>
    <property type="match status" value="1"/>
</dbReference>
<dbReference type="Proteomes" id="UP000019116">
    <property type="component" value="Chromosome 7A"/>
</dbReference>
<evidence type="ECO:0000259" key="3">
    <source>
        <dbReference type="Pfam" id="PF07859"/>
    </source>
</evidence>
<protein>
    <recommendedName>
        <fullName evidence="3">Alpha/beta hydrolase fold-3 domain-containing protein</fullName>
    </recommendedName>
</protein>
<dbReference type="Gramene" id="TraesCS7A02G271100.1">
    <property type="protein sequence ID" value="TraesCS7A02G271100.1.cds1"/>
    <property type="gene ID" value="TraesCS7A02G271100"/>
</dbReference>
<organism evidence="4">
    <name type="scientific">Triticum aestivum</name>
    <name type="common">Wheat</name>
    <dbReference type="NCBI Taxonomy" id="4565"/>
    <lineage>
        <taxon>Eukaryota</taxon>
        <taxon>Viridiplantae</taxon>
        <taxon>Streptophyta</taxon>
        <taxon>Embryophyta</taxon>
        <taxon>Tracheophyta</taxon>
        <taxon>Spermatophyta</taxon>
        <taxon>Magnoliopsida</taxon>
        <taxon>Liliopsida</taxon>
        <taxon>Poales</taxon>
        <taxon>Poaceae</taxon>
        <taxon>BOP clade</taxon>
        <taxon>Pooideae</taxon>
        <taxon>Triticodae</taxon>
        <taxon>Triticeae</taxon>
        <taxon>Triticinae</taxon>
        <taxon>Triticum</taxon>
    </lineage>
</organism>
<feature type="domain" description="Alpha/beta hydrolase fold-3" evidence="3">
    <location>
        <begin position="111"/>
        <end position="327"/>
    </location>
</feature>
<evidence type="ECO:0000313" key="5">
    <source>
        <dbReference type="Proteomes" id="UP000019116"/>
    </source>
</evidence>
<evidence type="ECO:0000256" key="2">
    <source>
        <dbReference type="ARBA" id="ARBA00022801"/>
    </source>
</evidence>
<dbReference type="AlphaFoldDB" id="A0A3B6RFB2"/>